<name>U5D7J9_AMBTC</name>
<evidence type="ECO:0000256" key="1">
    <source>
        <dbReference type="SAM" id="MobiDB-lite"/>
    </source>
</evidence>
<proteinExistence type="predicted"/>
<accession>U5D7J9</accession>
<dbReference type="HOGENOM" id="CLU_2661710_0_0_1"/>
<dbReference type="AlphaFoldDB" id="U5D7J9"/>
<sequence length="76" mass="8528">MRKKEGELASYSHVRSLPSRPAPHRAAPPLSSVDIILKKPKKIFAKDGLIRARCLCLGVVIPSRHRPPPCVRMKHK</sequence>
<feature type="non-terminal residue" evidence="2">
    <location>
        <position position="76"/>
    </location>
</feature>
<organism evidence="2 3">
    <name type="scientific">Amborella trichopoda</name>
    <dbReference type="NCBI Taxonomy" id="13333"/>
    <lineage>
        <taxon>Eukaryota</taxon>
        <taxon>Viridiplantae</taxon>
        <taxon>Streptophyta</taxon>
        <taxon>Embryophyta</taxon>
        <taxon>Tracheophyta</taxon>
        <taxon>Spermatophyta</taxon>
        <taxon>Magnoliopsida</taxon>
        <taxon>Amborellales</taxon>
        <taxon>Amborellaceae</taxon>
        <taxon>Amborella</taxon>
    </lineage>
</organism>
<reference evidence="3" key="1">
    <citation type="journal article" date="2013" name="Science">
        <title>The Amborella genome and the evolution of flowering plants.</title>
        <authorList>
            <consortium name="Amborella Genome Project"/>
        </authorList>
    </citation>
    <scope>NUCLEOTIDE SEQUENCE [LARGE SCALE GENOMIC DNA]</scope>
</reference>
<dbReference type="Gramene" id="ERN18210">
    <property type="protein sequence ID" value="ERN18210"/>
    <property type="gene ID" value="AMTR_s01597p00009530"/>
</dbReference>
<evidence type="ECO:0000313" key="2">
    <source>
        <dbReference type="EMBL" id="ERN18210.1"/>
    </source>
</evidence>
<gene>
    <name evidence="2" type="ORF">AMTR_s01597p00009530</name>
</gene>
<dbReference type="EMBL" id="KI392245">
    <property type="protein sequence ID" value="ERN18210.1"/>
    <property type="molecule type" value="Genomic_DNA"/>
</dbReference>
<dbReference type="Proteomes" id="UP000017836">
    <property type="component" value="Unassembled WGS sequence"/>
</dbReference>
<feature type="region of interest" description="Disordered" evidence="1">
    <location>
        <begin position="1"/>
        <end position="28"/>
    </location>
</feature>
<evidence type="ECO:0000313" key="3">
    <source>
        <dbReference type="Proteomes" id="UP000017836"/>
    </source>
</evidence>
<protein>
    <submittedName>
        <fullName evidence="2">Uncharacterized protein</fullName>
    </submittedName>
</protein>
<keyword evidence="3" id="KW-1185">Reference proteome</keyword>
<feature type="compositionally biased region" description="Low complexity" evidence="1">
    <location>
        <begin position="15"/>
        <end position="28"/>
    </location>
</feature>